<organism evidence="4">
    <name type="scientific">Albugo laibachii Nc14</name>
    <dbReference type="NCBI Taxonomy" id="890382"/>
    <lineage>
        <taxon>Eukaryota</taxon>
        <taxon>Sar</taxon>
        <taxon>Stramenopiles</taxon>
        <taxon>Oomycota</taxon>
        <taxon>Peronosporomycetes</taxon>
        <taxon>Albuginales</taxon>
        <taxon>Albuginaceae</taxon>
        <taxon>Albugo</taxon>
    </lineage>
</organism>
<dbReference type="GO" id="GO:0016787">
    <property type="term" value="F:hydrolase activity"/>
    <property type="evidence" value="ECO:0007669"/>
    <property type="project" value="InterPro"/>
</dbReference>
<dbReference type="Pfam" id="PF00149">
    <property type="entry name" value="Metallophos"/>
    <property type="match status" value="1"/>
</dbReference>
<feature type="domain" description="Purple acid phosphatase C-terminal" evidence="3">
    <location>
        <begin position="227"/>
        <end position="287"/>
    </location>
</feature>
<dbReference type="CDD" id="cd00839">
    <property type="entry name" value="MPP_PAPs"/>
    <property type="match status" value="1"/>
</dbReference>
<feature type="domain" description="Calcineurin-like phosphoesterase" evidence="2">
    <location>
        <begin position="14"/>
        <end position="209"/>
    </location>
</feature>
<dbReference type="InterPro" id="IPR004843">
    <property type="entry name" value="Calcineurin-like_PHP"/>
</dbReference>
<evidence type="ECO:0000259" key="3">
    <source>
        <dbReference type="Pfam" id="PF14008"/>
    </source>
</evidence>
<reference evidence="4" key="1">
    <citation type="journal article" date="2011" name="PLoS Biol.">
        <title>Gene gain and loss during evolution of obligate parasitism in the white rust pathogen of Arabidopsis thaliana.</title>
        <authorList>
            <person name="Kemen E."/>
            <person name="Gardiner A."/>
            <person name="Schultz-Larsen T."/>
            <person name="Kemen A.C."/>
            <person name="Balmuth A.L."/>
            <person name="Robert-Seilaniantz A."/>
            <person name="Bailey K."/>
            <person name="Holub E."/>
            <person name="Studholme D.J."/>
            <person name="Maclean D."/>
            <person name="Jones J.D."/>
        </authorList>
    </citation>
    <scope>NUCLEOTIDE SEQUENCE</scope>
</reference>
<dbReference type="SUPFAM" id="SSF56300">
    <property type="entry name" value="Metallo-dependent phosphatases"/>
    <property type="match status" value="1"/>
</dbReference>
<protein>
    <submittedName>
        <fullName evidence="4">Calcineurinlike phosphoesterase putative</fullName>
    </submittedName>
</protein>
<dbReference type="InterPro" id="IPR025733">
    <property type="entry name" value="PAPs_C"/>
</dbReference>
<dbReference type="Pfam" id="PF14008">
    <property type="entry name" value="Metallophos_C"/>
    <property type="match status" value="1"/>
</dbReference>
<keyword evidence="1" id="KW-0325">Glycoprotein</keyword>
<proteinExistence type="predicted"/>
<dbReference type="InterPro" id="IPR041792">
    <property type="entry name" value="MPP_PAP"/>
</dbReference>
<dbReference type="Gene3D" id="3.60.21.10">
    <property type="match status" value="1"/>
</dbReference>
<accession>F0X250</accession>
<dbReference type="AlphaFoldDB" id="F0X250"/>
<dbReference type="HOGENOM" id="CLU_013387_3_0_1"/>
<dbReference type="PANTHER" id="PTHR45778">
    <property type="entry name" value="PURPLE ACID PHOSPHATASE-RELATED"/>
    <property type="match status" value="1"/>
</dbReference>
<name>F0X250_9STRA</name>
<evidence type="ECO:0000256" key="1">
    <source>
        <dbReference type="ARBA" id="ARBA00023180"/>
    </source>
</evidence>
<dbReference type="PANTHER" id="PTHR45778:SF7">
    <property type="entry name" value="PURPLE ACID PHOSPHATASE"/>
    <property type="match status" value="1"/>
</dbReference>
<dbReference type="InterPro" id="IPR029052">
    <property type="entry name" value="Metallo-depent_PP-like"/>
</dbReference>
<evidence type="ECO:0000313" key="4">
    <source>
        <dbReference type="EMBL" id="CCA27923.1"/>
    </source>
</evidence>
<reference evidence="4" key="2">
    <citation type="submission" date="2011-02" db="EMBL/GenBank/DDBJ databases">
        <authorList>
            <person name="MacLean D."/>
        </authorList>
    </citation>
    <scope>NUCLEOTIDE SEQUENCE</scope>
</reference>
<dbReference type="EMBL" id="FR824744">
    <property type="protein sequence ID" value="CCA27923.1"/>
    <property type="molecule type" value="Genomic_DNA"/>
</dbReference>
<gene>
    <name evidence="4" type="primary">AlNc14C834G12560</name>
    <name evidence="4" type="ORF">ALNC14_140670</name>
</gene>
<sequence>MLKFRVCDDVRRGFNNFLLHVGDVGYALGFGLRWDYFMKMIEPVATHVPYLVSVGNHEHDYTRGGKSHDPSGAVGPDGGMNFQPSWGNFKRDSAGECSVPLYHRFHTPENGRGLFWYSFDYGPIHIIQMSSEHDWRRGSEQFLWLEEDLKQVNRSVTPWIVLTIHRMMYTTQVGEAGDLVVSYHLRMELEDLLFKYKVSLIIAGHQHSYERSCRVRNGLCLKDDEQGPVHIVVGTAGAHLEQNGFSPSIGKWSVSHVVDWGYLRFSVTNQRMQMQFVLSRTGDVFDQVDISPWK</sequence>
<evidence type="ECO:0000259" key="2">
    <source>
        <dbReference type="Pfam" id="PF00149"/>
    </source>
</evidence>